<dbReference type="CDD" id="cd04301">
    <property type="entry name" value="NAT_SF"/>
    <property type="match status" value="1"/>
</dbReference>
<evidence type="ECO:0000256" key="1">
    <source>
        <dbReference type="ARBA" id="ARBA00022679"/>
    </source>
</evidence>
<keyword evidence="1" id="KW-0808">Transferase</keyword>
<dbReference type="EMBL" id="CP000360">
    <property type="protein sequence ID" value="ABF41255.1"/>
    <property type="molecule type" value="Genomic_DNA"/>
</dbReference>
<dbReference type="Gene3D" id="3.40.630.30">
    <property type="match status" value="1"/>
</dbReference>
<gene>
    <name evidence="3" type="ordered locus">Acid345_2254</name>
</gene>
<dbReference type="KEGG" id="aba:Acid345_2254"/>
<protein>
    <submittedName>
        <fullName evidence="3">GCN5-related N-acetyltransferase</fullName>
    </submittedName>
</protein>
<accession>Q1IPE5</accession>
<reference evidence="3 4" key="1">
    <citation type="journal article" date="2009" name="Appl. Environ. Microbiol.">
        <title>Three genomes from the phylum Acidobacteria provide insight into the lifestyles of these microorganisms in soils.</title>
        <authorList>
            <person name="Ward N.L."/>
            <person name="Challacombe J.F."/>
            <person name="Janssen P.H."/>
            <person name="Henrissat B."/>
            <person name="Coutinho P.M."/>
            <person name="Wu M."/>
            <person name="Xie G."/>
            <person name="Haft D.H."/>
            <person name="Sait M."/>
            <person name="Badger J."/>
            <person name="Barabote R.D."/>
            <person name="Bradley B."/>
            <person name="Brettin T.S."/>
            <person name="Brinkac L.M."/>
            <person name="Bruce D."/>
            <person name="Creasy T."/>
            <person name="Daugherty S.C."/>
            <person name="Davidsen T.M."/>
            <person name="DeBoy R.T."/>
            <person name="Detter J.C."/>
            <person name="Dodson R.J."/>
            <person name="Durkin A.S."/>
            <person name="Ganapathy A."/>
            <person name="Gwinn-Giglio M."/>
            <person name="Han C.S."/>
            <person name="Khouri H."/>
            <person name="Kiss H."/>
            <person name="Kothari S.P."/>
            <person name="Madupu R."/>
            <person name="Nelson K.E."/>
            <person name="Nelson W.C."/>
            <person name="Paulsen I."/>
            <person name="Penn K."/>
            <person name="Ren Q."/>
            <person name="Rosovitz M.J."/>
            <person name="Selengut J.D."/>
            <person name="Shrivastava S."/>
            <person name="Sullivan S.A."/>
            <person name="Tapia R."/>
            <person name="Thompson L.S."/>
            <person name="Watkins K.L."/>
            <person name="Yang Q."/>
            <person name="Yu C."/>
            <person name="Zafar N."/>
            <person name="Zhou L."/>
            <person name="Kuske C.R."/>
        </authorList>
    </citation>
    <scope>NUCLEOTIDE SEQUENCE [LARGE SCALE GENOMIC DNA]</scope>
    <source>
        <strain evidence="3 4">Ellin345</strain>
    </source>
</reference>
<dbReference type="PANTHER" id="PTHR13947">
    <property type="entry name" value="GNAT FAMILY N-ACETYLTRANSFERASE"/>
    <property type="match status" value="1"/>
</dbReference>
<dbReference type="AlphaFoldDB" id="Q1IPE5"/>
<dbReference type="SUPFAM" id="SSF55729">
    <property type="entry name" value="Acyl-CoA N-acyltransferases (Nat)"/>
    <property type="match status" value="1"/>
</dbReference>
<dbReference type="STRING" id="204669.Acid345_2254"/>
<name>Q1IPE5_KORVE</name>
<evidence type="ECO:0000313" key="4">
    <source>
        <dbReference type="Proteomes" id="UP000002432"/>
    </source>
</evidence>
<evidence type="ECO:0000259" key="2">
    <source>
        <dbReference type="PROSITE" id="PS51186"/>
    </source>
</evidence>
<dbReference type="InterPro" id="IPR000182">
    <property type="entry name" value="GNAT_dom"/>
</dbReference>
<dbReference type="Proteomes" id="UP000002432">
    <property type="component" value="Chromosome"/>
</dbReference>
<organism evidence="3 4">
    <name type="scientific">Koribacter versatilis (strain Ellin345)</name>
    <dbReference type="NCBI Taxonomy" id="204669"/>
    <lineage>
        <taxon>Bacteria</taxon>
        <taxon>Pseudomonadati</taxon>
        <taxon>Acidobacteriota</taxon>
        <taxon>Terriglobia</taxon>
        <taxon>Terriglobales</taxon>
        <taxon>Candidatus Korobacteraceae</taxon>
        <taxon>Candidatus Korobacter</taxon>
    </lineage>
</organism>
<proteinExistence type="predicted"/>
<dbReference type="HOGENOM" id="CLU_013985_11_7_0"/>
<keyword evidence="4" id="KW-1185">Reference proteome</keyword>
<dbReference type="PROSITE" id="PS51186">
    <property type="entry name" value="GNAT"/>
    <property type="match status" value="1"/>
</dbReference>
<dbReference type="InterPro" id="IPR050769">
    <property type="entry name" value="NAT_camello-type"/>
</dbReference>
<dbReference type="EnsemblBacteria" id="ABF41255">
    <property type="protein sequence ID" value="ABF41255"/>
    <property type="gene ID" value="Acid345_2254"/>
</dbReference>
<dbReference type="PANTHER" id="PTHR13947:SF37">
    <property type="entry name" value="LD18367P"/>
    <property type="match status" value="1"/>
</dbReference>
<dbReference type="eggNOG" id="COG1246">
    <property type="taxonomic scope" value="Bacteria"/>
</dbReference>
<dbReference type="GO" id="GO:0008080">
    <property type="term" value="F:N-acetyltransferase activity"/>
    <property type="evidence" value="ECO:0007669"/>
    <property type="project" value="InterPro"/>
</dbReference>
<dbReference type="Pfam" id="PF00583">
    <property type="entry name" value="Acetyltransf_1"/>
    <property type="match status" value="1"/>
</dbReference>
<dbReference type="InterPro" id="IPR016181">
    <property type="entry name" value="Acyl_CoA_acyltransferase"/>
</dbReference>
<feature type="domain" description="N-acetyltransferase" evidence="2">
    <location>
        <begin position="11"/>
        <end position="166"/>
    </location>
</feature>
<sequence length="166" mass="18707">MSRMAQPFTVEEFRPEFTEAILSLIVGIQAEEFGVRITAAEQPDLAAIPAFYQQGSGNFWVATRETRVIGTIALKDIGNRQAVLRKMFVAPEARGKEHGVALALLTTLLDWARPRGVKEIFLGTTDKFKAAHRFYEKNGFEAVSPDALPSAFPRMVQDTRYYRRKL</sequence>
<evidence type="ECO:0000313" key="3">
    <source>
        <dbReference type="EMBL" id="ABF41255.1"/>
    </source>
</evidence>